<keyword evidence="3" id="KW-1185">Reference proteome</keyword>
<proteinExistence type="predicted"/>
<organism evidence="2 3">
    <name type="scientific">Eisenbergiella massiliensis</name>
    <dbReference type="NCBI Taxonomy" id="1720294"/>
    <lineage>
        <taxon>Bacteria</taxon>
        <taxon>Bacillati</taxon>
        <taxon>Bacillota</taxon>
        <taxon>Clostridia</taxon>
        <taxon>Lachnospirales</taxon>
        <taxon>Lachnospiraceae</taxon>
        <taxon>Eisenbergiella</taxon>
    </lineage>
</organism>
<sequence>MKFTQNSVKKRMGLLGLGSAVLVAAAALGMHGFQILGTEAGQEARLEGQESQLESGAERDAAGTGENAVLDAYPEEEFFETETDMTEFEGKLEDIRA</sequence>
<feature type="region of interest" description="Disordered" evidence="1">
    <location>
        <begin position="45"/>
        <end position="66"/>
    </location>
</feature>
<evidence type="ECO:0000313" key="2">
    <source>
        <dbReference type="EMBL" id="RGE57210.1"/>
    </source>
</evidence>
<comment type="caution">
    <text evidence="2">The sequence shown here is derived from an EMBL/GenBank/DDBJ whole genome shotgun (WGS) entry which is preliminary data.</text>
</comment>
<dbReference type="Proteomes" id="UP000260812">
    <property type="component" value="Unassembled WGS sequence"/>
</dbReference>
<accession>A0A3E3HZD8</accession>
<reference evidence="2" key="1">
    <citation type="submission" date="2018-08" db="EMBL/GenBank/DDBJ databases">
        <title>A genome reference for cultivated species of the human gut microbiota.</title>
        <authorList>
            <person name="Zou Y."/>
            <person name="Xue W."/>
            <person name="Luo G."/>
        </authorList>
    </citation>
    <scope>NUCLEOTIDE SEQUENCE [LARGE SCALE GENOMIC DNA]</scope>
    <source>
        <strain evidence="2">TF05-5AC</strain>
    </source>
</reference>
<protein>
    <submittedName>
        <fullName evidence="2">Uncharacterized protein</fullName>
    </submittedName>
</protein>
<dbReference type="EMBL" id="QVLV01000017">
    <property type="protein sequence ID" value="RGE57210.1"/>
    <property type="molecule type" value="Genomic_DNA"/>
</dbReference>
<evidence type="ECO:0000256" key="1">
    <source>
        <dbReference type="SAM" id="MobiDB-lite"/>
    </source>
</evidence>
<name>A0A3E3HZD8_9FIRM</name>
<evidence type="ECO:0000313" key="3">
    <source>
        <dbReference type="Proteomes" id="UP000260812"/>
    </source>
</evidence>
<dbReference type="RefSeq" id="WP_117545288.1">
    <property type="nucleotide sequence ID" value="NZ_QVLV01000017.1"/>
</dbReference>
<dbReference type="AlphaFoldDB" id="A0A3E3HZD8"/>
<dbReference type="GeneID" id="97989181"/>
<gene>
    <name evidence="2" type="ORF">DXC51_20500</name>
</gene>